<reference evidence="3 4" key="1">
    <citation type="submission" date="2020-05" db="EMBL/GenBank/DDBJ databases">
        <title>WGS assembly of Panicum virgatum.</title>
        <authorList>
            <person name="Lovell J.T."/>
            <person name="Jenkins J."/>
            <person name="Shu S."/>
            <person name="Juenger T.E."/>
            <person name="Schmutz J."/>
        </authorList>
    </citation>
    <scope>NUCLEOTIDE SEQUENCE [LARGE SCALE GENOMIC DNA]</scope>
    <source>
        <strain evidence="4">cv. AP13</strain>
    </source>
</reference>
<feature type="chain" id="PRO_5035923790" evidence="2">
    <location>
        <begin position="22"/>
        <end position="108"/>
    </location>
</feature>
<evidence type="ECO:0000313" key="3">
    <source>
        <dbReference type="EMBL" id="KAG2560349.1"/>
    </source>
</evidence>
<evidence type="ECO:0000256" key="2">
    <source>
        <dbReference type="SAM" id="SignalP"/>
    </source>
</evidence>
<name>A0A8T0PI93_PANVG</name>
<feature type="region of interest" description="Disordered" evidence="1">
    <location>
        <begin position="20"/>
        <end position="89"/>
    </location>
</feature>
<dbReference type="EMBL" id="CM029051">
    <property type="protein sequence ID" value="KAG2560349.1"/>
    <property type="molecule type" value="Genomic_DNA"/>
</dbReference>
<evidence type="ECO:0000256" key="1">
    <source>
        <dbReference type="SAM" id="MobiDB-lite"/>
    </source>
</evidence>
<feature type="compositionally biased region" description="Basic residues" evidence="1">
    <location>
        <begin position="27"/>
        <end position="41"/>
    </location>
</feature>
<proteinExistence type="predicted"/>
<sequence length="108" mass="11524">MKRYCFLSSPISLFLPCSAAASSVPPPRRRTPAPFPRRRLHQGLPPFPASPLLPSARRAAKADPGGCGRALRRPREEEARGGPASGAACEAVVQRARARAEARRSAGL</sequence>
<evidence type="ECO:0000313" key="4">
    <source>
        <dbReference type="Proteomes" id="UP000823388"/>
    </source>
</evidence>
<accession>A0A8T0PI93</accession>
<gene>
    <name evidence="3" type="ORF">PVAP13_8KG056768</name>
</gene>
<keyword evidence="2" id="KW-0732">Signal</keyword>
<comment type="caution">
    <text evidence="3">The sequence shown here is derived from an EMBL/GenBank/DDBJ whole genome shotgun (WGS) entry which is preliminary data.</text>
</comment>
<feature type="signal peptide" evidence="2">
    <location>
        <begin position="1"/>
        <end position="21"/>
    </location>
</feature>
<keyword evidence="4" id="KW-1185">Reference proteome</keyword>
<dbReference type="Proteomes" id="UP000823388">
    <property type="component" value="Chromosome 8K"/>
</dbReference>
<protein>
    <submittedName>
        <fullName evidence="3">Uncharacterized protein</fullName>
    </submittedName>
</protein>
<dbReference type="AlphaFoldDB" id="A0A8T0PI93"/>
<organism evidence="3 4">
    <name type="scientific">Panicum virgatum</name>
    <name type="common">Blackwell switchgrass</name>
    <dbReference type="NCBI Taxonomy" id="38727"/>
    <lineage>
        <taxon>Eukaryota</taxon>
        <taxon>Viridiplantae</taxon>
        <taxon>Streptophyta</taxon>
        <taxon>Embryophyta</taxon>
        <taxon>Tracheophyta</taxon>
        <taxon>Spermatophyta</taxon>
        <taxon>Magnoliopsida</taxon>
        <taxon>Liliopsida</taxon>
        <taxon>Poales</taxon>
        <taxon>Poaceae</taxon>
        <taxon>PACMAD clade</taxon>
        <taxon>Panicoideae</taxon>
        <taxon>Panicodae</taxon>
        <taxon>Paniceae</taxon>
        <taxon>Panicinae</taxon>
        <taxon>Panicum</taxon>
        <taxon>Panicum sect. Hiantes</taxon>
    </lineage>
</organism>